<evidence type="ECO:0000313" key="2">
    <source>
        <dbReference type="Proteomes" id="UP001164539"/>
    </source>
</evidence>
<reference evidence="1 2" key="1">
    <citation type="journal article" date="2023" name="Science">
        <title>Complex scaffold remodeling in plant triterpene biosynthesis.</title>
        <authorList>
            <person name="De La Pena R."/>
            <person name="Hodgson H."/>
            <person name="Liu J.C."/>
            <person name="Stephenson M.J."/>
            <person name="Martin A.C."/>
            <person name="Owen C."/>
            <person name="Harkess A."/>
            <person name="Leebens-Mack J."/>
            <person name="Jimenez L.E."/>
            <person name="Osbourn A."/>
            <person name="Sattely E.S."/>
        </authorList>
    </citation>
    <scope>NUCLEOTIDE SEQUENCE [LARGE SCALE GENOMIC DNA]</scope>
    <source>
        <strain evidence="2">cv. JPN11</strain>
        <tissue evidence="1">Leaf</tissue>
    </source>
</reference>
<sequence>MGESAVLLRSFSHPSDASREAREGDPIRALTESISFGRFMSESLAWEKWSTFSHNRYLEEVEKFSKPGTVAEKKAYFEAHYKRKAAMKAAASQEANVAANNVPDLKPVSEIPNNSPVDTESEKTSSHVAIGEQKEQYMTNSSTDSATDTESADMSHMATAERGKEDSSETEVAHSADVNACYPINTRDNLEDVDIRRSEATIENAENAESPTQGGNLKQLQNPDVENKIEASPVGRVTNKEAVQENSASSSRKKQSSCSSKSSSQSGVSRLTSYSAKRVPSLPARNIENIATNSEESVGDSNKKRRVVPNFLHKSINFSPHVNETSKASLKKPNDSSTPTRTPSRASVNGVSKHLSRLFQSEDKRSKALVRKSVSEGITEDEQFQSFTLDWSKSSSANGKKARSPCLSSPFSFRSEERAAKRKEFFEKLEEKNNSKEAEKGLLETRAKEKVEQDSKKLRQSAGFKAKQNEYSYRGAHLSNNHMKKVKDEHDTKKLWQSTSFKIKPNENLHHIPPSPSNHVRKKLLSQQLVTKTWREANSNSSPPGYKL</sequence>
<evidence type="ECO:0000313" key="1">
    <source>
        <dbReference type="EMBL" id="KAJ4710932.1"/>
    </source>
</evidence>
<gene>
    <name evidence="1" type="ORF">OWV82_017034</name>
</gene>
<protein>
    <submittedName>
        <fullName evidence="1">Protein WVD2-like 7 isoform X1</fullName>
    </submittedName>
</protein>
<proteinExistence type="predicted"/>
<keyword evidence="2" id="KW-1185">Reference proteome</keyword>
<comment type="caution">
    <text evidence="1">The sequence shown here is derived from an EMBL/GenBank/DDBJ whole genome shotgun (WGS) entry which is preliminary data.</text>
</comment>
<dbReference type="EMBL" id="CM051402">
    <property type="protein sequence ID" value="KAJ4710932.1"/>
    <property type="molecule type" value="Genomic_DNA"/>
</dbReference>
<dbReference type="Proteomes" id="UP001164539">
    <property type="component" value="Chromosome 9"/>
</dbReference>
<accession>A0ACC1XHL0</accession>
<name>A0ACC1XHL0_MELAZ</name>
<organism evidence="1 2">
    <name type="scientific">Melia azedarach</name>
    <name type="common">Chinaberry tree</name>
    <dbReference type="NCBI Taxonomy" id="155640"/>
    <lineage>
        <taxon>Eukaryota</taxon>
        <taxon>Viridiplantae</taxon>
        <taxon>Streptophyta</taxon>
        <taxon>Embryophyta</taxon>
        <taxon>Tracheophyta</taxon>
        <taxon>Spermatophyta</taxon>
        <taxon>Magnoliopsida</taxon>
        <taxon>eudicotyledons</taxon>
        <taxon>Gunneridae</taxon>
        <taxon>Pentapetalae</taxon>
        <taxon>rosids</taxon>
        <taxon>malvids</taxon>
        <taxon>Sapindales</taxon>
        <taxon>Meliaceae</taxon>
        <taxon>Melia</taxon>
    </lineage>
</organism>